<feature type="compositionally biased region" description="Polar residues" evidence="1">
    <location>
        <begin position="28"/>
        <end position="39"/>
    </location>
</feature>
<organism evidence="3 4">
    <name type="scientific">Kuraishia capsulata CBS 1993</name>
    <dbReference type="NCBI Taxonomy" id="1382522"/>
    <lineage>
        <taxon>Eukaryota</taxon>
        <taxon>Fungi</taxon>
        <taxon>Dikarya</taxon>
        <taxon>Ascomycota</taxon>
        <taxon>Saccharomycotina</taxon>
        <taxon>Pichiomycetes</taxon>
        <taxon>Pichiales</taxon>
        <taxon>Pichiaceae</taxon>
        <taxon>Kuraishia</taxon>
    </lineage>
</organism>
<sequence>MSFFFGKSSSPTATGNSYFPSADLSSQFKSGNPPFSVTESSSRSTQKTLSSSDAHAASSISLPSGPSGDLRSLRADTVSGKKPAFFVPGATDANSATFSSDFRPNLKSYNEKLVAYLTSQGLNINPLKLSEEKTSASSRFLGFHKASDHSLQAFISGNGPILFLPHAPTKKKTEAGASEDPDDDDEISRAPTPSLPGADISTTAADQQEEVDRVTHTFAVILKLSKPHSLQYTAHARFETVVSNQWPQGVPHPGKNGKTKMVNREDYKVAKDLHWDLDIRNCDCFIAFKNHKDDNEDEDLHFHFQETDSVTTSSTSDSGSIVVSKEPMQKIRYFEMLQPDDFEEYDPESEERNQSSGTAPGSGRIFNPGYYIFIMPVLFPINMPESILTPLAQVQHHFTLQLERLALPALQPPAAVFLSTSPHRLSNNFDDLEPSLSPVTSNMSTGGGGSSIFASLSPKTSGSFLKSLGNHNTAPKRKLSMRSKQPTGNSSLLSYNYRLPIIRLPPSDSATTLNKSIYVNKVWNDAMNYEILFPKKYVQLSPASGVADDIMRPSTFNLQVKIIPLIKTLSVKRVKVNILEKITYISQDQKYEVDVGKTDSSGIKERTITLFEVKTKEKGPSTALKTEIIKGCVNDNLLTSCFNNGHLNRQPTSQQPTHRNRSHSNSFFSHGNNNSSSSTNVIKSNAPDDIVITNPVKITSPLVFQAADDFDFIKDLHQNIIESRTDIADLVEEDENGEELTSIFSNGSQTNLSPQASNNSAVIDDELDTGGSTLRSIFSKSSLVKSPILGEIVGNTSRKSSFGANTVPKNSHKNSGAPDSGLYPDCSFHNVKIRHRLQICFRISKPEDKRPENGDPVKMHHYEVIVDTPLVLVSPFCVGESIELPSYDSVIQGPPKFSIGVANAVDYESGEIIFDNDQPERLPSFNEAVLQPASPMMSTGIMMNRLHDSATSMFSDDSVNSTTLLSASPLSINASSPSAFPSSLNSYDLARRDRNNTVDFNNIDALMANSDQPYSRSARGSYGTSLPGAGTNSKESESAATVSSALLGLSLDDQTREVSAPMRIQKEPVTPRPPTLEKRQSGQLTNMFKPPPVFGSELTPSVTTQSDSSVGTRTQDEPPSYQVAVTDGDEKNNLKKSLLDDQDDENNMDSIEYSGGSGTRALYPTEHRLGSNESLYGPGEGILMEDDVQTLSGLEPTSYGSVPLRATQAFHVLNN</sequence>
<reference evidence="3" key="1">
    <citation type="submission" date="2013-12" db="EMBL/GenBank/DDBJ databases">
        <authorList>
            <person name="Genoscope - CEA"/>
        </authorList>
    </citation>
    <scope>NUCLEOTIDE SEQUENCE</scope>
    <source>
        <strain evidence="3">CBS 1993</strain>
    </source>
</reference>
<gene>
    <name evidence="3" type="ORF">KUCA_T00003779001</name>
</gene>
<reference evidence="3" key="2">
    <citation type="submission" date="2014-02" db="EMBL/GenBank/DDBJ databases">
        <title>Complete DNA sequence of /Kuraishia capsulata/ illustrates novel genomic features among budding yeasts (/Saccharomycotina/).</title>
        <authorList>
            <person name="Morales L."/>
            <person name="Noel B."/>
            <person name="Porcel B."/>
            <person name="Marcet-Houben M."/>
            <person name="Hullo M-F."/>
            <person name="Sacerdot C."/>
            <person name="Tekaia F."/>
            <person name="Leh-Louis V."/>
            <person name="Despons L."/>
            <person name="Khanna V."/>
            <person name="Aury J-M."/>
            <person name="Barbe V."/>
            <person name="Couloux A."/>
            <person name="Labadie K."/>
            <person name="Pelletier E."/>
            <person name="Souciet J-L."/>
            <person name="Boekhout T."/>
            <person name="Gabaldon T."/>
            <person name="Wincker P."/>
            <person name="Dujon B."/>
        </authorList>
    </citation>
    <scope>NUCLEOTIDE SEQUENCE</scope>
    <source>
        <strain evidence="3">CBS 1993</strain>
    </source>
</reference>
<dbReference type="OrthoDB" id="2333384at2759"/>
<feature type="compositionally biased region" description="Acidic residues" evidence="1">
    <location>
        <begin position="177"/>
        <end position="186"/>
    </location>
</feature>
<feature type="region of interest" description="Disordered" evidence="1">
    <location>
        <begin position="466"/>
        <end position="488"/>
    </location>
</feature>
<feature type="region of interest" description="Disordered" evidence="1">
    <location>
        <begin position="1011"/>
        <end position="1037"/>
    </location>
</feature>
<evidence type="ECO:0000313" key="3">
    <source>
        <dbReference type="EMBL" id="CDK27800.1"/>
    </source>
</evidence>
<accession>W6MWS1</accession>
<feature type="domain" description="Arrestin C-terminal-like" evidence="2">
    <location>
        <begin position="523"/>
        <end position="876"/>
    </location>
</feature>
<feature type="region of interest" description="Disordered" evidence="1">
    <location>
        <begin position="1067"/>
        <end position="1132"/>
    </location>
</feature>
<feature type="compositionally biased region" description="Polar residues" evidence="1">
    <location>
        <begin position="1098"/>
        <end position="1113"/>
    </location>
</feature>
<keyword evidence="4" id="KW-1185">Reference proteome</keyword>
<feature type="region of interest" description="Disordered" evidence="1">
    <location>
        <begin position="646"/>
        <end position="682"/>
    </location>
</feature>
<dbReference type="STRING" id="1382522.W6MWS1"/>
<feature type="region of interest" description="Disordered" evidence="1">
    <location>
        <begin position="169"/>
        <end position="209"/>
    </location>
</feature>
<evidence type="ECO:0000259" key="2">
    <source>
        <dbReference type="SMART" id="SM01017"/>
    </source>
</evidence>
<name>W6MWS1_9ASCO</name>
<feature type="compositionally biased region" description="Low complexity" evidence="1">
    <location>
        <begin position="40"/>
        <end position="61"/>
    </location>
</feature>
<dbReference type="Proteomes" id="UP000019384">
    <property type="component" value="Unassembled WGS sequence"/>
</dbReference>
<protein>
    <recommendedName>
        <fullName evidence="2">Arrestin C-terminal-like domain-containing protein</fullName>
    </recommendedName>
</protein>
<dbReference type="GeneID" id="34521180"/>
<dbReference type="HOGENOM" id="CLU_269274_0_0_1"/>
<dbReference type="InterPro" id="IPR011022">
    <property type="entry name" value="Arrestin_C-like"/>
</dbReference>
<feature type="region of interest" description="Disordered" evidence="1">
    <location>
        <begin position="28"/>
        <end position="74"/>
    </location>
</feature>
<dbReference type="RefSeq" id="XP_022459792.1">
    <property type="nucleotide sequence ID" value="XM_022602227.1"/>
</dbReference>
<feature type="compositionally biased region" description="Polar residues" evidence="1">
    <location>
        <begin position="800"/>
        <end position="809"/>
    </location>
</feature>
<dbReference type="AlphaFoldDB" id="W6MWS1"/>
<dbReference type="SMART" id="SM01017">
    <property type="entry name" value="Arrestin_C"/>
    <property type="match status" value="1"/>
</dbReference>
<feature type="region of interest" description="Disordered" evidence="1">
    <location>
        <begin position="800"/>
        <end position="820"/>
    </location>
</feature>
<evidence type="ECO:0000256" key="1">
    <source>
        <dbReference type="SAM" id="MobiDB-lite"/>
    </source>
</evidence>
<feature type="compositionally biased region" description="Polar residues" evidence="1">
    <location>
        <begin position="646"/>
        <end position="657"/>
    </location>
</feature>
<evidence type="ECO:0000313" key="4">
    <source>
        <dbReference type="Proteomes" id="UP000019384"/>
    </source>
</evidence>
<feature type="compositionally biased region" description="Low complexity" evidence="1">
    <location>
        <begin position="663"/>
        <end position="678"/>
    </location>
</feature>
<proteinExistence type="predicted"/>
<dbReference type="EMBL" id="HG793128">
    <property type="protein sequence ID" value="CDK27800.1"/>
    <property type="molecule type" value="Genomic_DNA"/>
</dbReference>